<proteinExistence type="predicted"/>
<protein>
    <recommendedName>
        <fullName evidence="3">Fungal lipase-like domain-containing protein</fullName>
    </recommendedName>
</protein>
<gene>
    <name evidence="1" type="ORF">BS78_K310100</name>
</gene>
<evidence type="ECO:0000313" key="1">
    <source>
        <dbReference type="EMBL" id="KAJ1254900.1"/>
    </source>
</evidence>
<organism evidence="1 2">
    <name type="scientific">Paspalum vaginatum</name>
    <name type="common">seashore paspalum</name>
    <dbReference type="NCBI Taxonomy" id="158149"/>
    <lineage>
        <taxon>Eukaryota</taxon>
        <taxon>Viridiplantae</taxon>
        <taxon>Streptophyta</taxon>
        <taxon>Embryophyta</taxon>
        <taxon>Tracheophyta</taxon>
        <taxon>Spermatophyta</taxon>
        <taxon>Magnoliopsida</taxon>
        <taxon>Liliopsida</taxon>
        <taxon>Poales</taxon>
        <taxon>Poaceae</taxon>
        <taxon>PACMAD clade</taxon>
        <taxon>Panicoideae</taxon>
        <taxon>Andropogonodae</taxon>
        <taxon>Paspaleae</taxon>
        <taxon>Paspalinae</taxon>
        <taxon>Paspalum</taxon>
    </lineage>
</organism>
<keyword evidence="2" id="KW-1185">Reference proteome</keyword>
<sequence>MPAEPDYSCDIFTVSGPKHMMMAQGGASSQAIDINWKNEEHRRCIIACLVKGTYVLQSDRTERRGQQNALAPAWWESFHFRRRDDYRLECECGCVLCKPFGGAFIYGAVFEYEPPHGQGHHPPSPRYVVAFRGTMLLNPAAAHDMCGNLGILRNKQHKCDRFTHARRMVQKLLVADNDGVWLAGHSLGASIALDVGRHMMTSSELGFVNLPTFLFNPPHVSLAPVIPEGARPIVHDVGDSMKYVLGKLKLNPWAPNLYVNPRDALCVGFIHYFERRERRTAEHRGHFRDRVAATASTLSLRDMSHSAVGRQGEQQHLLPSAVVCKNTSQDCEAHGLRQWWLPQGPNLVLTYRRHSWH</sequence>
<dbReference type="PANTHER" id="PTHR31479:SF25">
    <property type="entry name" value="OS07G0527900 PROTEIN"/>
    <property type="match status" value="1"/>
</dbReference>
<dbReference type="AlphaFoldDB" id="A0A9W7X999"/>
<evidence type="ECO:0008006" key="3">
    <source>
        <dbReference type="Google" id="ProtNLM"/>
    </source>
</evidence>
<dbReference type="PANTHER" id="PTHR31479">
    <property type="entry name" value="ALPHA/BETA-HYDROLASES SUPERFAMILY PROTEIN"/>
    <property type="match status" value="1"/>
</dbReference>
<name>A0A9W7X999_9POAL</name>
<evidence type="ECO:0000313" key="2">
    <source>
        <dbReference type="Proteomes" id="UP001164776"/>
    </source>
</evidence>
<dbReference type="SUPFAM" id="SSF53474">
    <property type="entry name" value="alpha/beta-Hydrolases"/>
    <property type="match status" value="1"/>
</dbReference>
<dbReference type="EMBL" id="MU629862">
    <property type="protein sequence ID" value="KAJ1254900.1"/>
    <property type="molecule type" value="Genomic_DNA"/>
</dbReference>
<accession>A0A9W7X999</accession>
<dbReference type="InterPro" id="IPR029058">
    <property type="entry name" value="AB_hydrolase_fold"/>
</dbReference>
<reference evidence="1 2" key="1">
    <citation type="submission" date="2022-10" db="EMBL/GenBank/DDBJ databases">
        <title>WGS assembly of Paspalum vaginatum 540-79.</title>
        <authorList>
            <person name="Sun G."/>
            <person name="Wase N."/>
            <person name="Shu S."/>
            <person name="Jenkins J."/>
            <person name="Zhou B."/>
            <person name="Torres-Rodriguez J."/>
            <person name="Chen C."/>
            <person name="Sandor L."/>
            <person name="Plott C."/>
            <person name="Yoshinga Y."/>
            <person name="Daum C."/>
            <person name="Qi P."/>
            <person name="Barry K."/>
            <person name="Lipzen A."/>
            <person name="Berry L."/>
            <person name="Pedersen C."/>
            <person name="Gottilla T."/>
            <person name="Foltz A."/>
            <person name="Yu H."/>
            <person name="O'Malley R."/>
            <person name="Zhang C."/>
            <person name="Devos K."/>
            <person name="Sigmon B."/>
            <person name="Yu B."/>
            <person name="Obata T."/>
            <person name="Schmutz J."/>
            <person name="Schnable J."/>
        </authorList>
    </citation>
    <scope>NUCLEOTIDE SEQUENCE [LARGE SCALE GENOMIC DNA]</scope>
    <source>
        <strain evidence="2">cv. 540-79</strain>
    </source>
</reference>
<dbReference type="OrthoDB" id="581375at2759"/>
<comment type="caution">
    <text evidence="1">The sequence shown here is derived from an EMBL/GenBank/DDBJ whole genome shotgun (WGS) entry which is preliminary data.</text>
</comment>
<dbReference type="Proteomes" id="UP001164776">
    <property type="component" value="Unassembled WGS sequence"/>
</dbReference>